<dbReference type="RefSeq" id="WP_046569124.1">
    <property type="nucleotide sequence ID" value="NZ_CP010026.1"/>
</dbReference>
<dbReference type="GeneID" id="66517318"/>
<dbReference type="EMBL" id="CP010026">
    <property type="protein sequence ID" value="AJZ57532.1"/>
    <property type="molecule type" value="Genomic_DNA"/>
</dbReference>
<name>A0AAU8T1F4_9BURK</name>
<proteinExistence type="predicted"/>
<organism evidence="1 2">
    <name type="scientific">Paraburkholderia fungorum</name>
    <dbReference type="NCBI Taxonomy" id="134537"/>
    <lineage>
        <taxon>Bacteria</taxon>
        <taxon>Pseudomonadati</taxon>
        <taxon>Pseudomonadota</taxon>
        <taxon>Betaproteobacteria</taxon>
        <taxon>Burkholderiales</taxon>
        <taxon>Burkholderiaceae</taxon>
        <taxon>Paraburkholderia</taxon>
    </lineage>
</organism>
<evidence type="ECO:0000313" key="2">
    <source>
        <dbReference type="Proteomes" id="UP000032614"/>
    </source>
</evidence>
<evidence type="ECO:0000313" key="1">
    <source>
        <dbReference type="EMBL" id="AJZ57532.1"/>
    </source>
</evidence>
<dbReference type="Proteomes" id="UP000032614">
    <property type="component" value="Chromosome 1"/>
</dbReference>
<dbReference type="AlphaFoldDB" id="A0AAU8T1F4"/>
<protein>
    <submittedName>
        <fullName evidence="1">Uncharacterized protein</fullName>
    </submittedName>
</protein>
<accession>A0AAU8T1F4</accession>
<dbReference type="KEGG" id="bfn:OI25_3404"/>
<gene>
    <name evidence="1" type="ORF">OI25_3404</name>
</gene>
<reference evidence="1 2" key="1">
    <citation type="journal article" date="2015" name="Genome Announc.">
        <title>Complete genome sequences for 59 burkholderia isolates, both pathogenic and near neighbor.</title>
        <authorList>
            <person name="Johnson S.L."/>
            <person name="Bishop-Lilly K.A."/>
            <person name="Ladner J.T."/>
            <person name="Daligault H.E."/>
            <person name="Davenport K.W."/>
            <person name="Jaissle J."/>
            <person name="Frey K.G."/>
            <person name="Koroleva G.I."/>
            <person name="Bruce D.C."/>
            <person name="Coyne S.R."/>
            <person name="Broomall S.M."/>
            <person name="Li P.E."/>
            <person name="Teshima H."/>
            <person name="Gibbons H.S."/>
            <person name="Palacios G.F."/>
            <person name="Rosenzweig C.N."/>
            <person name="Redden C.L."/>
            <person name="Xu Y."/>
            <person name="Minogue T.D."/>
            <person name="Chain P.S."/>
        </authorList>
    </citation>
    <scope>NUCLEOTIDE SEQUENCE [LARGE SCALE GENOMIC DNA]</scope>
    <source>
        <strain evidence="1 2">ATCC BAA-463</strain>
    </source>
</reference>
<sequence>MTYMSCGGCGATDPSERCLGCMHDFGGPESEWVRQQPVATPTRQLEEIKQAAHDCHYALDTRQHGGIAQDRAFNAICKTLGMHWQQGVEKARRESEAITPEYQS</sequence>